<dbReference type="Pfam" id="PF04471">
    <property type="entry name" value="Mrr_cat"/>
    <property type="match status" value="1"/>
</dbReference>
<feature type="domain" description="Restriction endonuclease type IV Mrr" evidence="2">
    <location>
        <begin position="163"/>
        <end position="263"/>
    </location>
</feature>
<dbReference type="Proteomes" id="UP000236726">
    <property type="component" value="Unassembled WGS sequence"/>
</dbReference>
<accession>A0A1H5WEP5</accession>
<evidence type="ECO:0000313" key="4">
    <source>
        <dbReference type="Proteomes" id="UP000236726"/>
    </source>
</evidence>
<evidence type="ECO:0000259" key="2">
    <source>
        <dbReference type="Pfam" id="PF04471"/>
    </source>
</evidence>
<protein>
    <submittedName>
        <fullName evidence="3">Restriction endonuclease</fullName>
    </submittedName>
</protein>
<keyword evidence="1" id="KW-1133">Transmembrane helix</keyword>
<evidence type="ECO:0000256" key="1">
    <source>
        <dbReference type="SAM" id="Phobius"/>
    </source>
</evidence>
<dbReference type="InterPro" id="IPR011856">
    <property type="entry name" value="tRNA_endonuc-like_dom_sf"/>
</dbReference>
<dbReference type="GO" id="GO:0009307">
    <property type="term" value="P:DNA restriction-modification system"/>
    <property type="evidence" value="ECO:0007669"/>
    <property type="project" value="InterPro"/>
</dbReference>
<dbReference type="SUPFAM" id="SSF52980">
    <property type="entry name" value="Restriction endonuclease-like"/>
    <property type="match status" value="1"/>
</dbReference>
<dbReference type="AlphaFoldDB" id="A0A1H5WEP5"/>
<name>A0A1H5WEP5_9FIRM</name>
<dbReference type="PANTHER" id="PTHR30015">
    <property type="entry name" value="MRR RESTRICTION SYSTEM PROTEIN"/>
    <property type="match status" value="1"/>
</dbReference>
<proteinExistence type="predicted"/>
<dbReference type="GO" id="GO:0015666">
    <property type="term" value="F:restriction endodeoxyribonuclease activity"/>
    <property type="evidence" value="ECO:0007669"/>
    <property type="project" value="TreeGrafter"/>
</dbReference>
<keyword evidence="1" id="KW-0472">Membrane</keyword>
<dbReference type="GO" id="GO:0003677">
    <property type="term" value="F:DNA binding"/>
    <property type="evidence" value="ECO:0007669"/>
    <property type="project" value="InterPro"/>
</dbReference>
<keyword evidence="3" id="KW-0255">Endonuclease</keyword>
<dbReference type="RefSeq" id="WP_181022551.1">
    <property type="nucleotide sequence ID" value="NZ_FNUL01000015.1"/>
</dbReference>
<dbReference type="InterPro" id="IPR011335">
    <property type="entry name" value="Restrct_endonuc-II-like"/>
</dbReference>
<keyword evidence="1" id="KW-0812">Transmembrane</keyword>
<evidence type="ECO:0000313" key="3">
    <source>
        <dbReference type="EMBL" id="SEF97726.1"/>
    </source>
</evidence>
<dbReference type="STRING" id="1410661.GCA_000702205_00756"/>
<dbReference type="InterPro" id="IPR007560">
    <property type="entry name" value="Restrct_endonuc_IV_Mrr"/>
</dbReference>
<dbReference type="PANTHER" id="PTHR30015:SF7">
    <property type="entry name" value="TYPE IV METHYL-DIRECTED RESTRICTION ENZYME ECOKMRR"/>
    <property type="match status" value="1"/>
</dbReference>
<keyword evidence="3" id="KW-0540">Nuclease</keyword>
<dbReference type="EMBL" id="FNUL01000015">
    <property type="protein sequence ID" value="SEF97726.1"/>
    <property type="molecule type" value="Genomic_DNA"/>
</dbReference>
<organism evidence="3 4">
    <name type="scientific">Lachnospira multipara</name>
    <dbReference type="NCBI Taxonomy" id="28051"/>
    <lineage>
        <taxon>Bacteria</taxon>
        <taxon>Bacillati</taxon>
        <taxon>Bacillota</taxon>
        <taxon>Clostridia</taxon>
        <taxon>Lachnospirales</taxon>
        <taxon>Lachnospiraceae</taxon>
        <taxon>Lachnospira</taxon>
    </lineage>
</organism>
<dbReference type="InterPro" id="IPR052906">
    <property type="entry name" value="Type_IV_Methyl-Rstrct_Enzyme"/>
</dbReference>
<keyword evidence="4" id="KW-1185">Reference proteome</keyword>
<sequence length="287" mass="34037">MFDEYIFSSMFIIVWGIVAIIIYVVIMLVEAARRKAFMIKYDLSSISNTIKVRKEKKENRNYFVLRKSYWYHHKKDGTKDERYTRNNRLVKIRSELFFDKNYLYSYYAEDIYELVLELRTNYKIELCDQEKRKLKSLRIKKEKEWKSKKLVKLANKYEDMNDAFTDLCGDLLLKMGYEIKEKIKADECGLYLDKNGKKTIVLCKCIDTESNVGKPFVKKIIIQDYQVDNKIIITTGNFTAGAKQFAEEENIELIDGEIFIELLETYGIIVNTHVVDKSECFLTEDDF</sequence>
<gene>
    <name evidence="3" type="ORF">SAMN05216537_11510</name>
</gene>
<dbReference type="Gene3D" id="3.40.1350.10">
    <property type="match status" value="1"/>
</dbReference>
<keyword evidence="3" id="KW-0378">Hydrolase</keyword>
<feature type="transmembrane region" description="Helical" evidence="1">
    <location>
        <begin position="6"/>
        <end position="29"/>
    </location>
</feature>
<reference evidence="3 4" key="1">
    <citation type="submission" date="2016-10" db="EMBL/GenBank/DDBJ databases">
        <authorList>
            <person name="de Groot N.N."/>
        </authorList>
    </citation>
    <scope>NUCLEOTIDE SEQUENCE [LARGE SCALE GENOMIC DNA]</scope>
    <source>
        <strain evidence="3 4">D15d</strain>
    </source>
</reference>